<keyword evidence="8" id="KW-1185">Reference proteome</keyword>
<dbReference type="PROSITE" id="PS00414">
    <property type="entry name" value="PROFILIN"/>
    <property type="match status" value="1"/>
</dbReference>
<protein>
    <recommendedName>
        <fullName evidence="6">Profilin</fullName>
    </recommendedName>
</protein>
<dbReference type="PANTHER" id="PTHR13936">
    <property type="entry name" value="PROFILIN"/>
    <property type="match status" value="1"/>
</dbReference>
<dbReference type="InterPro" id="IPR005455">
    <property type="entry name" value="PFN_euk"/>
</dbReference>
<dbReference type="SMART" id="SM00392">
    <property type="entry name" value="PROF"/>
    <property type="match status" value="1"/>
</dbReference>
<keyword evidence="5" id="KW-0206">Cytoskeleton</keyword>
<dbReference type="GO" id="GO:0005856">
    <property type="term" value="C:cytoskeleton"/>
    <property type="evidence" value="ECO:0007669"/>
    <property type="project" value="UniProtKB-SubCell"/>
</dbReference>
<dbReference type="GO" id="GO:0032233">
    <property type="term" value="P:positive regulation of actin filament bundle assembly"/>
    <property type="evidence" value="ECO:0007669"/>
    <property type="project" value="TreeGrafter"/>
</dbReference>
<dbReference type="GO" id="GO:0030036">
    <property type="term" value="P:actin cytoskeleton organization"/>
    <property type="evidence" value="ECO:0007669"/>
    <property type="project" value="InterPro"/>
</dbReference>
<sequence>MSAWQGYVDTLMASGICKDAAVVGFCDNKYVWAAHPGGEFAKITPAEIDILASSKDRVTFFTAGLTLGNEKCSVLRDRFNVDNEWSVDIRTKCAGGGPTYNVAVSRASTVMIVVKGNEGIYGGQLNPLAYDMAQHLRKAGY</sequence>
<evidence type="ECO:0000256" key="4">
    <source>
        <dbReference type="ARBA" id="ARBA00022990"/>
    </source>
</evidence>
<dbReference type="Ensembl" id="ENSHCOT00000000190.1">
    <property type="protein sequence ID" value="ENSHCOP00000008502.1"/>
    <property type="gene ID" value="ENSHCOG00000010758.1"/>
</dbReference>
<dbReference type="GO" id="GO:0003779">
    <property type="term" value="F:actin binding"/>
    <property type="evidence" value="ECO:0007669"/>
    <property type="project" value="UniProtKB-KW"/>
</dbReference>
<evidence type="ECO:0000256" key="1">
    <source>
        <dbReference type="ARBA" id="ARBA00004245"/>
    </source>
</evidence>
<proteinExistence type="inferred from homology"/>
<evidence type="ECO:0000256" key="5">
    <source>
        <dbReference type="ARBA" id="ARBA00023212"/>
    </source>
</evidence>
<evidence type="ECO:0000313" key="8">
    <source>
        <dbReference type="Proteomes" id="UP000264820"/>
    </source>
</evidence>
<accession>A0A3Q2XVY8</accession>
<name>A0A3Q2XVY8_HIPCM</name>
<reference evidence="7" key="2">
    <citation type="submission" date="2025-09" db="UniProtKB">
        <authorList>
            <consortium name="Ensembl"/>
        </authorList>
    </citation>
    <scope>IDENTIFICATION</scope>
</reference>
<evidence type="ECO:0000256" key="2">
    <source>
        <dbReference type="ARBA" id="ARBA00010058"/>
    </source>
</evidence>
<evidence type="ECO:0000313" key="7">
    <source>
        <dbReference type="Ensembl" id="ENSHCOP00000008502.1"/>
    </source>
</evidence>
<keyword evidence="4" id="KW-0007">Acetylation</keyword>
<dbReference type="GeneTree" id="ENSGT00940000153664"/>
<dbReference type="RefSeq" id="XP_019730835.1">
    <property type="nucleotide sequence ID" value="XM_019875276.1"/>
</dbReference>
<keyword evidence="3" id="KW-0963">Cytoplasm</keyword>
<dbReference type="KEGG" id="hcq:109519026"/>
<comment type="subcellular location">
    <subcellularLocation>
        <location evidence="1">Cytoplasm</location>
        <location evidence="1">Cytoskeleton</location>
    </subcellularLocation>
</comment>
<dbReference type="STRING" id="109280.ENSHCOP00000008502"/>
<dbReference type="GO" id="GO:0005737">
    <property type="term" value="C:cytoplasm"/>
    <property type="evidence" value="ECO:0007669"/>
    <property type="project" value="TreeGrafter"/>
</dbReference>
<comment type="similarity">
    <text evidence="2 6">Belongs to the profilin family.</text>
</comment>
<dbReference type="InterPro" id="IPR036140">
    <property type="entry name" value="PFN_sf"/>
</dbReference>
<dbReference type="Proteomes" id="UP000264820">
    <property type="component" value="Unplaced"/>
</dbReference>
<dbReference type="SUPFAM" id="SSF55770">
    <property type="entry name" value="Profilin (actin-binding protein)"/>
    <property type="match status" value="1"/>
</dbReference>
<dbReference type="PRINTS" id="PR01639">
    <property type="entry name" value="PROFILINMAML"/>
</dbReference>
<dbReference type="InterPro" id="IPR005454">
    <property type="entry name" value="Profilin1/2/3_vertebrate"/>
</dbReference>
<dbReference type="CDD" id="cd00148">
    <property type="entry name" value="PROF"/>
    <property type="match status" value="1"/>
</dbReference>
<dbReference type="OrthoDB" id="421374at2759"/>
<dbReference type="Gene3D" id="3.30.450.30">
    <property type="entry name" value="Dynein light chain 2a, cytoplasmic"/>
    <property type="match status" value="1"/>
</dbReference>
<evidence type="ECO:0000256" key="3">
    <source>
        <dbReference type="ARBA" id="ARBA00022490"/>
    </source>
</evidence>
<dbReference type="GeneID" id="109519026"/>
<dbReference type="GO" id="GO:0030833">
    <property type="term" value="P:regulation of actin filament polymerization"/>
    <property type="evidence" value="ECO:0007669"/>
    <property type="project" value="TreeGrafter"/>
</dbReference>
<evidence type="ECO:0000256" key="6">
    <source>
        <dbReference type="RuleBase" id="RU003909"/>
    </source>
</evidence>
<reference evidence="7" key="1">
    <citation type="submission" date="2025-08" db="UniProtKB">
        <authorList>
            <consortium name="Ensembl"/>
        </authorList>
    </citation>
    <scope>IDENTIFICATION</scope>
</reference>
<keyword evidence="6" id="KW-0009">Actin-binding</keyword>
<dbReference type="AlphaFoldDB" id="A0A3Q2XVY8"/>
<dbReference type="InterPro" id="IPR048278">
    <property type="entry name" value="PFN"/>
</dbReference>
<dbReference type="Pfam" id="PF00235">
    <property type="entry name" value="Profilin"/>
    <property type="match status" value="1"/>
</dbReference>
<dbReference type="InterPro" id="IPR027310">
    <property type="entry name" value="Profilin_CS"/>
</dbReference>
<organism evidence="7 8">
    <name type="scientific">Hippocampus comes</name>
    <name type="common">Tiger tail seahorse</name>
    <dbReference type="NCBI Taxonomy" id="109280"/>
    <lineage>
        <taxon>Eukaryota</taxon>
        <taxon>Metazoa</taxon>
        <taxon>Chordata</taxon>
        <taxon>Craniata</taxon>
        <taxon>Vertebrata</taxon>
        <taxon>Euteleostomi</taxon>
        <taxon>Actinopterygii</taxon>
        <taxon>Neopterygii</taxon>
        <taxon>Teleostei</taxon>
        <taxon>Neoteleostei</taxon>
        <taxon>Acanthomorphata</taxon>
        <taxon>Syngnathiaria</taxon>
        <taxon>Syngnathiformes</taxon>
        <taxon>Syngnathoidei</taxon>
        <taxon>Syngnathidae</taxon>
        <taxon>Hippocampus</taxon>
    </lineage>
</organism>